<keyword evidence="5" id="KW-1185">Reference proteome</keyword>
<dbReference type="Pfam" id="PF09394">
    <property type="entry name" value="Inhibitor_I42"/>
    <property type="match status" value="1"/>
</dbReference>
<dbReference type="InterPro" id="IPR018990">
    <property type="entry name" value="Prot_inh_I42_chagasin"/>
</dbReference>
<evidence type="ECO:0000256" key="2">
    <source>
        <dbReference type="ARBA" id="ARBA00022704"/>
    </source>
</evidence>
<dbReference type="InterPro" id="IPR036331">
    <property type="entry name" value="Chagasin-like_sf"/>
</dbReference>
<organism evidence="4 5">
    <name type="scientific">Oceanirhabdus seepicola</name>
    <dbReference type="NCBI Taxonomy" id="2828781"/>
    <lineage>
        <taxon>Bacteria</taxon>
        <taxon>Bacillati</taxon>
        <taxon>Bacillota</taxon>
        <taxon>Clostridia</taxon>
        <taxon>Eubacteriales</taxon>
        <taxon>Clostridiaceae</taxon>
        <taxon>Oceanirhabdus</taxon>
    </lineage>
</organism>
<evidence type="ECO:0000256" key="1">
    <source>
        <dbReference type="ARBA" id="ARBA00022690"/>
    </source>
</evidence>
<dbReference type="SUPFAM" id="SSF141066">
    <property type="entry name" value="ICP-like"/>
    <property type="match status" value="1"/>
</dbReference>
<name>A0A9J6P0F0_9CLOT</name>
<dbReference type="RefSeq" id="WP_250858866.1">
    <property type="nucleotide sequence ID" value="NZ_JAGSOJ010000002.1"/>
</dbReference>
<evidence type="ECO:0000313" key="5">
    <source>
        <dbReference type="Proteomes" id="UP001056429"/>
    </source>
</evidence>
<sequence>MKKKIFMMLLAVFILVFYETTFGKSDDLRIKFPDKYVIKNGDSFEIKILENNSSGYTWAVAIRDKETVQLVGEENKHHKKNEKGADKLHIFKFKGMKKGETMITFTLERRGEKKEPIKLKTMIVKVM</sequence>
<dbReference type="AlphaFoldDB" id="A0A9J6P0F0"/>
<feature type="domain" description="Proteinase inhibitor I42 chagasin" evidence="3">
    <location>
        <begin position="38"/>
        <end position="117"/>
    </location>
</feature>
<dbReference type="Gene3D" id="2.60.40.2020">
    <property type="match status" value="1"/>
</dbReference>
<comment type="caution">
    <text evidence="4">The sequence shown here is derived from an EMBL/GenBank/DDBJ whole genome shotgun (WGS) entry which is preliminary data.</text>
</comment>
<dbReference type="Proteomes" id="UP001056429">
    <property type="component" value="Unassembled WGS sequence"/>
</dbReference>
<reference evidence="4" key="1">
    <citation type="journal article" date="2021" name="mSystems">
        <title>Bacteria and Archaea Synergistically Convert Glycine Betaine to Biogenic Methane in the Formosa Cold Seep of the South China Sea.</title>
        <authorList>
            <person name="Li L."/>
            <person name="Zhang W."/>
            <person name="Zhang S."/>
            <person name="Song L."/>
            <person name="Sun Q."/>
            <person name="Zhang H."/>
            <person name="Xiang H."/>
            <person name="Dong X."/>
        </authorList>
    </citation>
    <scope>NUCLEOTIDE SEQUENCE</scope>
    <source>
        <strain evidence="4">ZWT</strain>
    </source>
</reference>
<accession>A0A9J6P0F0</accession>
<dbReference type="GO" id="GO:0004869">
    <property type="term" value="F:cysteine-type endopeptidase inhibitor activity"/>
    <property type="evidence" value="ECO:0007669"/>
    <property type="project" value="UniProtKB-KW"/>
</dbReference>
<proteinExistence type="predicted"/>
<evidence type="ECO:0000259" key="3">
    <source>
        <dbReference type="Pfam" id="PF09394"/>
    </source>
</evidence>
<reference evidence="4" key="2">
    <citation type="submission" date="2021-04" db="EMBL/GenBank/DDBJ databases">
        <authorList>
            <person name="Dong X."/>
        </authorList>
    </citation>
    <scope>NUCLEOTIDE SEQUENCE</scope>
    <source>
        <strain evidence="4">ZWT</strain>
    </source>
</reference>
<protein>
    <submittedName>
        <fullName evidence="4">Protease inhibitor I42 family protein</fullName>
    </submittedName>
</protein>
<keyword evidence="1" id="KW-0646">Protease inhibitor</keyword>
<keyword evidence="2" id="KW-0789">Thiol protease inhibitor</keyword>
<dbReference type="EMBL" id="JAGSOJ010000002">
    <property type="protein sequence ID" value="MCM1989844.1"/>
    <property type="molecule type" value="Genomic_DNA"/>
</dbReference>
<gene>
    <name evidence="4" type="ORF">KDK92_08840</name>
</gene>
<evidence type="ECO:0000313" key="4">
    <source>
        <dbReference type="EMBL" id="MCM1989844.1"/>
    </source>
</evidence>